<proteinExistence type="predicted"/>
<dbReference type="NCBIfam" id="TIGR00087">
    <property type="entry name" value="surE"/>
    <property type="match status" value="1"/>
</dbReference>
<feature type="domain" description="Survival protein SurE-like phosphatase/nucleotidase" evidence="1">
    <location>
        <begin position="3"/>
        <end position="220"/>
    </location>
</feature>
<dbReference type="eggNOG" id="KOG2157">
    <property type="taxonomic scope" value="Eukaryota"/>
</dbReference>
<dbReference type="InParanoid" id="V5GGN1"/>
<dbReference type="GO" id="GO:0000932">
    <property type="term" value="C:P-body"/>
    <property type="evidence" value="ECO:0007669"/>
    <property type="project" value="TreeGrafter"/>
</dbReference>
<keyword evidence="3" id="KW-1185">Reference proteome</keyword>
<dbReference type="InterPro" id="IPR036523">
    <property type="entry name" value="SurE-like_sf"/>
</dbReference>
<dbReference type="GO" id="GO:0016787">
    <property type="term" value="F:hydrolase activity"/>
    <property type="evidence" value="ECO:0007669"/>
    <property type="project" value="InterPro"/>
</dbReference>
<dbReference type="Gene3D" id="3.40.1210.10">
    <property type="entry name" value="Survival protein SurE-like phosphatase/nucleotidase"/>
    <property type="match status" value="1"/>
</dbReference>
<dbReference type="HOGENOM" id="CLU_049222_1_0_1"/>
<name>V5GGN1_BYSSN</name>
<reference evidence="3" key="1">
    <citation type="journal article" date="2014" name="Genome Announc.">
        <title>Draft genome sequence of the formaldehyde-resistant fungus Byssochlamys spectabilis No. 5 (anamorph Paecilomyces variotii No. 5) (NBRC109023).</title>
        <authorList>
            <person name="Oka T."/>
            <person name="Ekino K."/>
            <person name="Fukuda K."/>
            <person name="Nomura Y."/>
        </authorList>
    </citation>
    <scope>NUCLEOTIDE SEQUENCE [LARGE SCALE GENOMIC DNA]</scope>
    <source>
        <strain evidence="3">No. 5 / NBRC 109023</strain>
    </source>
</reference>
<evidence type="ECO:0000259" key="1">
    <source>
        <dbReference type="Pfam" id="PF01975"/>
    </source>
</evidence>
<dbReference type="EMBL" id="BAUL01000355">
    <property type="protein sequence ID" value="GAE00098.1"/>
    <property type="molecule type" value="Genomic_DNA"/>
</dbReference>
<dbReference type="OrthoDB" id="202825at2759"/>
<gene>
    <name evidence="2" type="ORF">PVAR5_8833</name>
</gene>
<protein>
    <submittedName>
        <fullName evidence="2">Acid phosphatase, putative</fullName>
    </submittedName>
</protein>
<dbReference type="AlphaFoldDB" id="V5GGN1"/>
<dbReference type="Proteomes" id="UP000018001">
    <property type="component" value="Unassembled WGS sequence"/>
</dbReference>
<dbReference type="PANTHER" id="PTHR47551">
    <property type="entry name" value="TUBULIN--TYROSINE LIGASE PBY1-RELATED"/>
    <property type="match status" value="1"/>
</dbReference>
<evidence type="ECO:0000313" key="3">
    <source>
        <dbReference type="Proteomes" id="UP000018001"/>
    </source>
</evidence>
<dbReference type="InterPro" id="IPR002828">
    <property type="entry name" value="SurE-like_Pase/nucleotidase"/>
</dbReference>
<dbReference type="PANTHER" id="PTHR47551:SF1">
    <property type="entry name" value="TUBULIN--TYROSINE LIGASE PBY1-RELATED"/>
    <property type="match status" value="1"/>
</dbReference>
<evidence type="ECO:0000313" key="2">
    <source>
        <dbReference type="EMBL" id="GAE00098.1"/>
    </source>
</evidence>
<dbReference type="InterPro" id="IPR027746">
    <property type="entry name" value="TTL"/>
</dbReference>
<organism evidence="2 3">
    <name type="scientific">Byssochlamys spectabilis (strain No. 5 / NBRC 109023)</name>
    <name type="common">Paecilomyces variotii</name>
    <dbReference type="NCBI Taxonomy" id="1356009"/>
    <lineage>
        <taxon>Eukaryota</taxon>
        <taxon>Fungi</taxon>
        <taxon>Dikarya</taxon>
        <taxon>Ascomycota</taxon>
        <taxon>Pezizomycotina</taxon>
        <taxon>Eurotiomycetes</taxon>
        <taxon>Eurotiomycetidae</taxon>
        <taxon>Eurotiales</taxon>
        <taxon>Thermoascaceae</taxon>
        <taxon>Paecilomyces</taxon>
    </lineage>
</organism>
<dbReference type="Pfam" id="PF01975">
    <property type="entry name" value="SurE"/>
    <property type="match status" value="1"/>
</dbReference>
<comment type="caution">
    <text evidence="2">The sequence shown here is derived from an EMBL/GenBank/DDBJ whole genome shotgun (WGS) entry which is preliminary data.</text>
</comment>
<dbReference type="SUPFAM" id="SSF64167">
    <property type="entry name" value="SurE-like"/>
    <property type="match status" value="1"/>
</dbReference>
<accession>V5GGN1</accession>
<sequence>MHILVVNDDGPPSRRLSPYIRPFVDALQDAGHLVSVAIPAASRSWIGKAHIIGASLTASYVHPGAFRDDGSWDSTVTGAGSAEDSQDQEWAVISNGTPASCTQLGLYNLFPDRDPVDLVISGPNHGRNASTIYNLSSGTVGGALEAATCGKRGIALSFGSKEEQDIEVIRAASRLSVRVIEHLCRHWDDRVELYNLNIPMRLDVESRPVRYTRALPNYWTKGSLYAEVVDSEGSGLNGGPISQSAKTDAVQPPSPNYAVNSVDGLNGINGVDGMNGDGVKATNGINGVHKTNGVTRVKERHFQWSAELSDIVRSLKQSPEGTDAHTVLNGYTSVTPLRANFFHPPGFSGDLQLDI</sequence>